<reference evidence="7 8" key="1">
    <citation type="submission" date="2018-11" db="EMBL/GenBank/DDBJ databases">
        <title>Arenibacter aquaticus sp.nov., a marine bacterium isolated from surface seawater in the South China Sea.</title>
        <authorList>
            <person name="Guo J."/>
            <person name="Sun J."/>
        </authorList>
    </citation>
    <scope>NUCLEOTIDE SEQUENCE [LARGE SCALE GENOMIC DNA]</scope>
    <source>
        <strain evidence="7 8">GUO666</strain>
    </source>
</reference>
<sequence>MSGENTYYRLWKWSKYLMLSLWLSVAVSLSSCNEQAQGFGLPEGDVERGKTTYKSLSCNECHSIAGIEWEGGADTLKIELGGVSTKQKSYGELVTSVINPTHKIARRYMRKNTNETTNSGISKMRVYNEIMTVQELIDLVTFLQSQYKVKAPRTEYYPYLY</sequence>
<feature type="chain" id="PRO_5018973258" evidence="5">
    <location>
        <begin position="37"/>
        <end position="161"/>
    </location>
</feature>
<dbReference type="GO" id="GO:0009055">
    <property type="term" value="F:electron transfer activity"/>
    <property type="evidence" value="ECO:0007669"/>
    <property type="project" value="InterPro"/>
</dbReference>
<dbReference type="Proteomes" id="UP000267585">
    <property type="component" value="Unassembled WGS sequence"/>
</dbReference>
<gene>
    <name evidence="7" type="ORF">EHW67_01470</name>
</gene>
<dbReference type="SUPFAM" id="SSF46626">
    <property type="entry name" value="Cytochrome c"/>
    <property type="match status" value="1"/>
</dbReference>
<dbReference type="RefSeq" id="WP_126160566.1">
    <property type="nucleotide sequence ID" value="NZ_RQPJ01000001.1"/>
</dbReference>
<evidence type="ECO:0000259" key="6">
    <source>
        <dbReference type="PROSITE" id="PS51007"/>
    </source>
</evidence>
<dbReference type="Gene3D" id="1.10.760.10">
    <property type="entry name" value="Cytochrome c-like domain"/>
    <property type="match status" value="1"/>
</dbReference>
<dbReference type="InterPro" id="IPR009056">
    <property type="entry name" value="Cyt_c-like_dom"/>
</dbReference>
<accession>A0A430K893</accession>
<dbReference type="PROSITE" id="PS51007">
    <property type="entry name" value="CYTC"/>
    <property type="match status" value="1"/>
</dbReference>
<feature type="signal peptide" evidence="5">
    <location>
        <begin position="1"/>
        <end position="36"/>
    </location>
</feature>
<dbReference type="EMBL" id="RQPJ01000001">
    <property type="protein sequence ID" value="RTE55263.1"/>
    <property type="molecule type" value="Genomic_DNA"/>
</dbReference>
<keyword evidence="3 4" id="KW-0408">Iron</keyword>
<evidence type="ECO:0000313" key="7">
    <source>
        <dbReference type="EMBL" id="RTE55263.1"/>
    </source>
</evidence>
<evidence type="ECO:0000256" key="3">
    <source>
        <dbReference type="ARBA" id="ARBA00023004"/>
    </source>
</evidence>
<evidence type="ECO:0000256" key="4">
    <source>
        <dbReference type="PROSITE-ProRule" id="PRU00433"/>
    </source>
</evidence>
<dbReference type="InterPro" id="IPR036909">
    <property type="entry name" value="Cyt_c-like_dom_sf"/>
</dbReference>
<dbReference type="AlphaFoldDB" id="A0A430K893"/>
<evidence type="ECO:0000256" key="1">
    <source>
        <dbReference type="ARBA" id="ARBA00022617"/>
    </source>
</evidence>
<dbReference type="OrthoDB" id="8480010at2"/>
<evidence type="ECO:0000313" key="8">
    <source>
        <dbReference type="Proteomes" id="UP000267585"/>
    </source>
</evidence>
<keyword evidence="5" id="KW-0732">Signal</keyword>
<keyword evidence="1 4" id="KW-0349">Heme</keyword>
<dbReference type="GO" id="GO:0020037">
    <property type="term" value="F:heme binding"/>
    <property type="evidence" value="ECO:0007669"/>
    <property type="project" value="InterPro"/>
</dbReference>
<dbReference type="Pfam" id="PF00034">
    <property type="entry name" value="Cytochrom_C"/>
    <property type="match status" value="1"/>
</dbReference>
<name>A0A430K893_9FLAO</name>
<comment type="caution">
    <text evidence="7">The sequence shown here is derived from an EMBL/GenBank/DDBJ whole genome shotgun (WGS) entry which is preliminary data.</text>
</comment>
<protein>
    <submittedName>
        <fullName evidence="7">Cytochrome C</fullName>
    </submittedName>
</protein>
<evidence type="ECO:0000256" key="5">
    <source>
        <dbReference type="SAM" id="SignalP"/>
    </source>
</evidence>
<dbReference type="GO" id="GO:0046872">
    <property type="term" value="F:metal ion binding"/>
    <property type="evidence" value="ECO:0007669"/>
    <property type="project" value="UniProtKB-KW"/>
</dbReference>
<organism evidence="7 8">
    <name type="scientific">Arenibacter aquaticus</name>
    <dbReference type="NCBI Taxonomy" id="2489054"/>
    <lineage>
        <taxon>Bacteria</taxon>
        <taxon>Pseudomonadati</taxon>
        <taxon>Bacteroidota</taxon>
        <taxon>Flavobacteriia</taxon>
        <taxon>Flavobacteriales</taxon>
        <taxon>Flavobacteriaceae</taxon>
        <taxon>Arenibacter</taxon>
    </lineage>
</organism>
<feature type="domain" description="Cytochrome c" evidence="6">
    <location>
        <begin position="44"/>
        <end position="147"/>
    </location>
</feature>
<keyword evidence="8" id="KW-1185">Reference proteome</keyword>
<keyword evidence="2 4" id="KW-0479">Metal-binding</keyword>
<proteinExistence type="predicted"/>
<evidence type="ECO:0000256" key="2">
    <source>
        <dbReference type="ARBA" id="ARBA00022723"/>
    </source>
</evidence>